<evidence type="ECO:0000313" key="2">
    <source>
        <dbReference type="EMBL" id="QDS70228.1"/>
    </source>
</evidence>
<reference evidence="2 3" key="1">
    <citation type="submission" date="2019-07" db="EMBL/GenBank/DDBJ databases">
        <title>Finished genome of Venturia effusa.</title>
        <authorList>
            <person name="Young C.A."/>
            <person name="Cox M.P."/>
            <person name="Ganley A.R.D."/>
            <person name="David W.J."/>
        </authorList>
    </citation>
    <scope>NUCLEOTIDE SEQUENCE [LARGE SCALE GENOMIC DNA]</scope>
    <source>
        <strain evidence="3">albino</strain>
    </source>
</reference>
<name>A0A517L3L6_9PEZI</name>
<dbReference type="Proteomes" id="UP000316270">
    <property type="component" value="Chromosome 4"/>
</dbReference>
<evidence type="ECO:0000313" key="3">
    <source>
        <dbReference type="Proteomes" id="UP000316270"/>
    </source>
</evidence>
<evidence type="ECO:0000256" key="1">
    <source>
        <dbReference type="SAM" id="MobiDB-lite"/>
    </source>
</evidence>
<sequence length="123" mass="13012">MSDCKSALSGLSTNDLIVLAGAYMCSKSQQDINFEQLYAMAGSKSIGAVRERLRIAKKRVGELLDTSVAPPTSAASTPTKTLKKTAPVGGVDKKTPSKVKQGPRKVNSKVKDNSEVVDTEEGV</sequence>
<dbReference type="AlphaFoldDB" id="A0A517L3L6"/>
<accession>A0A517L3L6</accession>
<protein>
    <submittedName>
        <fullName evidence="2">Uncharacterized protein</fullName>
    </submittedName>
</protein>
<dbReference type="OrthoDB" id="5403747at2759"/>
<keyword evidence="3" id="KW-1185">Reference proteome</keyword>
<dbReference type="EMBL" id="CP042188">
    <property type="protein sequence ID" value="QDS70228.1"/>
    <property type="molecule type" value="Genomic_DNA"/>
</dbReference>
<feature type="region of interest" description="Disordered" evidence="1">
    <location>
        <begin position="68"/>
        <end position="123"/>
    </location>
</feature>
<feature type="compositionally biased region" description="Low complexity" evidence="1">
    <location>
        <begin position="68"/>
        <end position="87"/>
    </location>
</feature>
<proteinExistence type="predicted"/>
<gene>
    <name evidence="2" type="ORF">FKW77_007119</name>
</gene>
<organism evidence="2 3">
    <name type="scientific">Venturia effusa</name>
    <dbReference type="NCBI Taxonomy" id="50376"/>
    <lineage>
        <taxon>Eukaryota</taxon>
        <taxon>Fungi</taxon>
        <taxon>Dikarya</taxon>
        <taxon>Ascomycota</taxon>
        <taxon>Pezizomycotina</taxon>
        <taxon>Dothideomycetes</taxon>
        <taxon>Pleosporomycetidae</taxon>
        <taxon>Venturiales</taxon>
        <taxon>Venturiaceae</taxon>
        <taxon>Venturia</taxon>
    </lineage>
</organism>